<organism evidence="1 3">
    <name type="scientific">Prunus armeniaca</name>
    <name type="common">Apricot</name>
    <name type="synonym">Armeniaca vulgaris</name>
    <dbReference type="NCBI Taxonomy" id="36596"/>
    <lineage>
        <taxon>Eukaryota</taxon>
        <taxon>Viridiplantae</taxon>
        <taxon>Streptophyta</taxon>
        <taxon>Embryophyta</taxon>
        <taxon>Tracheophyta</taxon>
        <taxon>Spermatophyta</taxon>
        <taxon>Magnoliopsida</taxon>
        <taxon>eudicotyledons</taxon>
        <taxon>Gunneridae</taxon>
        <taxon>Pentapetalae</taxon>
        <taxon>rosids</taxon>
        <taxon>fabids</taxon>
        <taxon>Rosales</taxon>
        <taxon>Rosaceae</taxon>
        <taxon>Amygdaloideae</taxon>
        <taxon>Amygdaleae</taxon>
        <taxon>Prunus</taxon>
    </lineage>
</organism>
<name>A0A6J5V449_PRUAR</name>
<evidence type="ECO:0000313" key="2">
    <source>
        <dbReference type="EMBL" id="CAB4312949.1"/>
    </source>
</evidence>
<dbReference type="AlphaFoldDB" id="A0A6J5V449"/>
<accession>A0A6J5V449</accession>
<evidence type="ECO:0000313" key="4">
    <source>
        <dbReference type="Proteomes" id="UP000507245"/>
    </source>
</evidence>
<proteinExistence type="predicted"/>
<gene>
    <name evidence="1" type="ORF">CURHAP_LOCUS36040</name>
    <name evidence="2" type="ORF">ORAREDHAP_LOCUS35651</name>
</gene>
<evidence type="ECO:0000313" key="1">
    <source>
        <dbReference type="EMBL" id="CAB4282537.1"/>
    </source>
</evidence>
<dbReference type="EMBL" id="CAEKDK010000006">
    <property type="protein sequence ID" value="CAB4282537.1"/>
    <property type="molecule type" value="Genomic_DNA"/>
</dbReference>
<keyword evidence="4" id="KW-1185">Reference proteome</keyword>
<dbReference type="EMBL" id="CAEKKB010000006">
    <property type="protein sequence ID" value="CAB4312949.1"/>
    <property type="molecule type" value="Genomic_DNA"/>
</dbReference>
<evidence type="ECO:0000313" key="3">
    <source>
        <dbReference type="Proteomes" id="UP000507222"/>
    </source>
</evidence>
<protein>
    <submittedName>
        <fullName evidence="1">Uncharacterized protein</fullName>
    </submittedName>
</protein>
<reference evidence="4" key="1">
    <citation type="journal article" date="2020" name="Genome Biol.">
        <title>Gamete binning: chromosome-level and haplotype-resolved genome assembly enabled by high-throughput single-cell sequencing of gamete genomes.</title>
        <authorList>
            <person name="Campoy J.A."/>
            <person name="Sun H."/>
            <person name="Goel M."/>
            <person name="Jiao W.-B."/>
            <person name="Folz-Donahue K."/>
            <person name="Wang N."/>
            <person name="Rubio M."/>
            <person name="Liu C."/>
            <person name="Kukat C."/>
            <person name="Ruiz D."/>
            <person name="Huettel B."/>
            <person name="Schneeberger K."/>
        </authorList>
    </citation>
    <scope>NUCLEOTIDE SEQUENCE [LARGE SCALE GENOMIC DNA]</scope>
    <source>
        <strain evidence="4">cv. Rojo Pasion</strain>
    </source>
</reference>
<dbReference type="Proteomes" id="UP000507245">
    <property type="component" value="Unassembled WGS sequence"/>
</dbReference>
<sequence>MGATYGVSHSGQLKILEVANSLEGLDPNAVSRKKLDELIGFRDWLRYLLLAESHHISAIDELYFLDFFDVHGKVPLQLNYNQLVKKLTNHHLLFSPSSRVRYCFEVYQAYENDSLENSVFEQFISSQPSQQSQRWKRKFKHFKG</sequence>
<reference evidence="1 3" key="2">
    <citation type="submission" date="2020-05" db="EMBL/GenBank/DDBJ databases">
        <authorList>
            <person name="Campoy J."/>
            <person name="Schneeberger K."/>
            <person name="Spophaly S."/>
        </authorList>
    </citation>
    <scope>NUCLEOTIDE SEQUENCE [LARGE SCALE GENOMIC DNA]</scope>
    <source>
        <strain evidence="1">PruArmRojPasFocal</strain>
    </source>
</reference>
<dbReference type="Proteomes" id="UP000507222">
    <property type="component" value="Unassembled WGS sequence"/>
</dbReference>